<keyword evidence="4" id="KW-1185">Reference proteome</keyword>
<dbReference type="GO" id="GO:0016491">
    <property type="term" value="F:oxidoreductase activity"/>
    <property type="evidence" value="ECO:0007669"/>
    <property type="project" value="UniProtKB-KW"/>
</dbReference>
<evidence type="ECO:0000259" key="2">
    <source>
        <dbReference type="Pfam" id="PF00248"/>
    </source>
</evidence>
<dbReference type="InterPro" id="IPR036812">
    <property type="entry name" value="NAD(P)_OxRdtase_dom_sf"/>
</dbReference>
<keyword evidence="1" id="KW-0560">Oxidoreductase</keyword>
<dbReference type="FunFam" id="3.20.20.100:FF:000004">
    <property type="entry name" value="Oxidoreductase, aldo/keto reductase"/>
    <property type="match status" value="1"/>
</dbReference>
<dbReference type="GO" id="GO:0005829">
    <property type="term" value="C:cytosol"/>
    <property type="evidence" value="ECO:0007669"/>
    <property type="project" value="UniProtKB-ARBA"/>
</dbReference>
<reference evidence="4" key="1">
    <citation type="submission" date="2016-11" db="EMBL/GenBank/DDBJ databases">
        <authorList>
            <person name="Varghese N."/>
            <person name="Submissions S."/>
        </authorList>
    </citation>
    <scope>NUCLEOTIDE SEQUENCE [LARGE SCALE GENOMIC DNA]</scope>
    <source>
        <strain evidence="4">DSM 16990</strain>
    </source>
</reference>
<dbReference type="Pfam" id="PF00248">
    <property type="entry name" value="Aldo_ket_red"/>
    <property type="match status" value="1"/>
</dbReference>
<dbReference type="EMBL" id="FQUQ01000004">
    <property type="protein sequence ID" value="SHG19408.1"/>
    <property type="molecule type" value="Genomic_DNA"/>
</dbReference>
<dbReference type="InterPro" id="IPR023210">
    <property type="entry name" value="NADP_OxRdtase_dom"/>
</dbReference>
<organism evidence="3 4">
    <name type="scientific">Pedobacter caeni</name>
    <dbReference type="NCBI Taxonomy" id="288992"/>
    <lineage>
        <taxon>Bacteria</taxon>
        <taxon>Pseudomonadati</taxon>
        <taxon>Bacteroidota</taxon>
        <taxon>Sphingobacteriia</taxon>
        <taxon>Sphingobacteriales</taxon>
        <taxon>Sphingobacteriaceae</taxon>
        <taxon>Pedobacter</taxon>
    </lineage>
</organism>
<dbReference type="AlphaFoldDB" id="A0A1M5HU35"/>
<dbReference type="InterPro" id="IPR050523">
    <property type="entry name" value="AKR_Detox_Biosynth"/>
</dbReference>
<name>A0A1M5HU35_9SPHI</name>
<dbReference type="STRING" id="288992.SAMN04488522_104811"/>
<sequence length="316" mass="35323">MEKRKLGNSDLFVYPITFGGNVFGWTIDQAKSFEILDGFTEAGFNFIDTADVYSRWKPGNEGGESETIIGNWLAERKNRSEVIIATKAGADLGNGKSLSKKNILESVENSLKRLKTDYIDLYQSHYDDPATPIEETLEAYDQLIKAGKIRWIGASNYSAARLKESLDTAQRLSLPKYQTFQPEYNLYAREGYEKELEQVVKEYQLGVINYYALASGFLTGKYRSEADLNKSQRGGGIKQYLNPRGFKILKALDEVSEQYNASPASVALAWLIARPSVTAPIASVTSLNQLEDLKKAAALKLNIEDIAILDQASDWK</sequence>
<dbReference type="CDD" id="cd19081">
    <property type="entry name" value="AKR_AKR9C1"/>
    <property type="match status" value="1"/>
</dbReference>
<dbReference type="OrthoDB" id="9773828at2"/>
<dbReference type="Gene3D" id="3.20.20.100">
    <property type="entry name" value="NADP-dependent oxidoreductase domain"/>
    <property type="match status" value="1"/>
</dbReference>
<evidence type="ECO:0000313" key="3">
    <source>
        <dbReference type="EMBL" id="SHG19408.1"/>
    </source>
</evidence>
<dbReference type="SUPFAM" id="SSF51430">
    <property type="entry name" value="NAD(P)-linked oxidoreductase"/>
    <property type="match status" value="1"/>
</dbReference>
<dbReference type="RefSeq" id="WP_073233618.1">
    <property type="nucleotide sequence ID" value="NZ_FQUQ01000004.1"/>
</dbReference>
<gene>
    <name evidence="3" type="ORF">SAMN04488522_104811</name>
</gene>
<proteinExistence type="predicted"/>
<dbReference type="Proteomes" id="UP000184287">
    <property type="component" value="Unassembled WGS sequence"/>
</dbReference>
<protein>
    <submittedName>
        <fullName evidence="3">Predicted oxidoreductase</fullName>
    </submittedName>
</protein>
<accession>A0A1M5HU35</accession>
<dbReference type="PANTHER" id="PTHR43364">
    <property type="entry name" value="NADH-SPECIFIC METHYLGLYOXAL REDUCTASE-RELATED"/>
    <property type="match status" value="1"/>
</dbReference>
<evidence type="ECO:0000256" key="1">
    <source>
        <dbReference type="ARBA" id="ARBA00023002"/>
    </source>
</evidence>
<dbReference type="PANTHER" id="PTHR43364:SF6">
    <property type="entry name" value="OXIDOREDUCTASE-RELATED"/>
    <property type="match status" value="1"/>
</dbReference>
<evidence type="ECO:0000313" key="4">
    <source>
        <dbReference type="Proteomes" id="UP000184287"/>
    </source>
</evidence>
<feature type="domain" description="NADP-dependent oxidoreductase" evidence="2">
    <location>
        <begin position="15"/>
        <end position="313"/>
    </location>
</feature>